<organism evidence="1">
    <name type="scientific">Amphimedon queenslandica</name>
    <name type="common">Sponge</name>
    <dbReference type="NCBI Taxonomy" id="400682"/>
    <lineage>
        <taxon>Eukaryota</taxon>
        <taxon>Metazoa</taxon>
        <taxon>Porifera</taxon>
        <taxon>Demospongiae</taxon>
        <taxon>Heteroscleromorpha</taxon>
        <taxon>Haplosclerida</taxon>
        <taxon>Niphatidae</taxon>
        <taxon>Amphimedon</taxon>
    </lineage>
</organism>
<dbReference type="EnsemblMetazoa" id="Aqu2.1.42376_001">
    <property type="protein sequence ID" value="Aqu2.1.42376_001"/>
    <property type="gene ID" value="Aqu2.1.42376"/>
</dbReference>
<accession>A0A1X7VPR5</accession>
<sequence>MITLSHAGTMKLISRLSSEHDITVQYWCHALTEKLKKQVASPVSHNSPTDEIAESETVNEDNVTLQYEDWHFEDELDNSFDRDDTDMYITQLQNCEHITSDVLAAFSASGSSCSHCLFSFFIARLIALSKCGGEVRPIAVGCVLRSLVAKIACFRVTKKMADVFFPLHLGSEKCKLDPLEDVQLGELRRCLASINPAINEKIAALKLLVNHLCHFNLHDSTSSAFSFSTPRHMFLLRSSPAFLSNPLQVYDSVPCLS</sequence>
<reference evidence="1" key="1">
    <citation type="submission" date="2017-05" db="UniProtKB">
        <authorList>
            <consortium name="EnsemblMetazoa"/>
        </authorList>
    </citation>
    <scope>IDENTIFICATION</scope>
</reference>
<dbReference type="AlphaFoldDB" id="A0A1X7VPR5"/>
<protein>
    <submittedName>
        <fullName evidence="1">Uncharacterized protein</fullName>
    </submittedName>
</protein>
<proteinExistence type="predicted"/>
<name>A0A1X7VPR5_AMPQE</name>
<dbReference type="InParanoid" id="A0A1X7VPR5"/>
<evidence type="ECO:0000313" key="1">
    <source>
        <dbReference type="EnsemblMetazoa" id="Aqu2.1.42376_001"/>
    </source>
</evidence>